<name>G0UK28_TRYCI</name>
<gene>
    <name evidence="2" type="ORF">TCIL3000_3_1600</name>
</gene>
<dbReference type="VEuPathDB" id="TriTrypDB:TcIL3000_3_1600"/>
<reference evidence="2" key="1">
    <citation type="journal article" date="2012" name="Proc. Natl. Acad. Sci. U.S.A.">
        <title>Antigenic diversity is generated by distinct evolutionary mechanisms in African trypanosome species.</title>
        <authorList>
            <person name="Jackson A.P."/>
            <person name="Berry A."/>
            <person name="Aslett M."/>
            <person name="Allison H.C."/>
            <person name="Burton P."/>
            <person name="Vavrova-Anderson J."/>
            <person name="Brown R."/>
            <person name="Browne H."/>
            <person name="Corton N."/>
            <person name="Hauser H."/>
            <person name="Gamble J."/>
            <person name="Gilderthorp R."/>
            <person name="Marcello L."/>
            <person name="McQuillan J."/>
            <person name="Otto T.D."/>
            <person name="Quail M.A."/>
            <person name="Sanders M.J."/>
            <person name="van Tonder A."/>
            <person name="Ginger M.L."/>
            <person name="Field M.C."/>
            <person name="Barry J.D."/>
            <person name="Hertz-Fowler C."/>
            <person name="Berriman M."/>
        </authorList>
    </citation>
    <scope>NUCLEOTIDE SEQUENCE</scope>
    <source>
        <strain evidence="2">IL3000</strain>
    </source>
</reference>
<protein>
    <submittedName>
        <fullName evidence="2">Uncharacterized protein</fullName>
    </submittedName>
</protein>
<dbReference type="AlphaFoldDB" id="G0UK28"/>
<evidence type="ECO:0000313" key="2">
    <source>
        <dbReference type="EMBL" id="CCC89733.1"/>
    </source>
</evidence>
<evidence type="ECO:0000256" key="1">
    <source>
        <dbReference type="SAM" id="MobiDB-lite"/>
    </source>
</evidence>
<organism evidence="2">
    <name type="scientific">Trypanosoma congolense (strain IL3000)</name>
    <dbReference type="NCBI Taxonomy" id="1068625"/>
    <lineage>
        <taxon>Eukaryota</taxon>
        <taxon>Discoba</taxon>
        <taxon>Euglenozoa</taxon>
        <taxon>Kinetoplastea</taxon>
        <taxon>Metakinetoplastina</taxon>
        <taxon>Trypanosomatida</taxon>
        <taxon>Trypanosomatidae</taxon>
        <taxon>Trypanosoma</taxon>
        <taxon>Nannomonas</taxon>
    </lineage>
</organism>
<accession>G0UK28</accession>
<dbReference type="EMBL" id="HE575316">
    <property type="protein sequence ID" value="CCC89733.1"/>
    <property type="molecule type" value="Genomic_DNA"/>
</dbReference>
<feature type="region of interest" description="Disordered" evidence="1">
    <location>
        <begin position="148"/>
        <end position="173"/>
    </location>
</feature>
<sequence length="356" mass="39462">MEKDPSSSPQDSKQQKSVVVFPYFRDRLACDPLNFFCVYGNYEFKWDYTVEEASTSLFRLVDNMISAVDAAFRKAVEHWEALPIITKRSHALREIISHPAIHISSSFLASALRKDSSAPPGRCASAVESRSSLQSGLLSTKIHRTTGTGLGLLSRRPSFSHTTSRSSVRERREEDEEVMADLLKQWDPPLNAPRCRIILDVVASRKSLGDEPYKSRPYRLGQMVFRYVQREHSAKVMSTFVGISDSGMTLLGRDILFPYRATGASSSRRNDVLSHHGSMRVGGLSLGDCVIGGSGSTEPGFAGSSGYLGNFIANMEKALQTTIPQPRMVTVPPSNVERVDNIRLLACFPPLDEEEI</sequence>
<proteinExistence type="predicted"/>